<dbReference type="PROSITE" id="PS00284">
    <property type="entry name" value="SERPIN"/>
    <property type="match status" value="1"/>
</dbReference>
<dbReference type="CDD" id="cd00172">
    <property type="entry name" value="serpin"/>
    <property type="match status" value="1"/>
</dbReference>
<evidence type="ECO:0000259" key="4">
    <source>
        <dbReference type="SMART" id="SM00093"/>
    </source>
</evidence>
<dbReference type="GO" id="GO:0005615">
    <property type="term" value="C:extracellular space"/>
    <property type="evidence" value="ECO:0007669"/>
    <property type="project" value="InterPro"/>
</dbReference>
<evidence type="ECO:0000313" key="5">
    <source>
        <dbReference type="EMBL" id="EZA61168.1"/>
    </source>
</evidence>
<dbReference type="InterPro" id="IPR023795">
    <property type="entry name" value="Serpin_CS"/>
</dbReference>
<dbReference type="AlphaFoldDB" id="A0A026WZD2"/>
<protein>
    <recommendedName>
        <fullName evidence="4">Serpin domain-containing protein</fullName>
    </recommendedName>
</protein>
<dbReference type="FunFam" id="2.30.39.10:FF:000035">
    <property type="entry name" value="Serine protease inhibitor (serpin) 16"/>
    <property type="match status" value="1"/>
</dbReference>
<dbReference type="SUPFAM" id="SSF56574">
    <property type="entry name" value="Serpins"/>
    <property type="match status" value="1"/>
</dbReference>
<dbReference type="InterPro" id="IPR042178">
    <property type="entry name" value="Serpin_sf_1"/>
</dbReference>
<dbReference type="Proteomes" id="UP000053097">
    <property type="component" value="Unassembled WGS sequence"/>
</dbReference>
<dbReference type="InterPro" id="IPR000215">
    <property type="entry name" value="Serpin_fam"/>
</dbReference>
<dbReference type="InterPro" id="IPR042185">
    <property type="entry name" value="Serpin_sf_2"/>
</dbReference>
<dbReference type="Pfam" id="PF00079">
    <property type="entry name" value="Serpin"/>
    <property type="match status" value="1"/>
</dbReference>
<evidence type="ECO:0000256" key="3">
    <source>
        <dbReference type="RuleBase" id="RU000411"/>
    </source>
</evidence>
<evidence type="ECO:0000256" key="2">
    <source>
        <dbReference type="ARBA" id="ARBA00022900"/>
    </source>
</evidence>
<dbReference type="PANTHER" id="PTHR11461">
    <property type="entry name" value="SERINE PROTEASE INHIBITOR, SERPIN"/>
    <property type="match status" value="1"/>
</dbReference>
<name>A0A026WZD2_OOCBI</name>
<dbReference type="PANTHER" id="PTHR11461:SF342">
    <property type="entry name" value="SERINE PROTEASE INHIBITOR 28DC"/>
    <property type="match status" value="1"/>
</dbReference>
<evidence type="ECO:0000256" key="1">
    <source>
        <dbReference type="ARBA" id="ARBA00022690"/>
    </source>
</evidence>
<dbReference type="STRING" id="2015173.A0A026WZD2"/>
<dbReference type="GO" id="GO:0004867">
    <property type="term" value="F:serine-type endopeptidase inhibitor activity"/>
    <property type="evidence" value="ECO:0007669"/>
    <property type="project" value="UniProtKB-KW"/>
</dbReference>
<keyword evidence="6" id="KW-1185">Reference proteome</keyword>
<dbReference type="OMA" id="TMYLIQP"/>
<keyword evidence="2" id="KW-0722">Serine protease inhibitor</keyword>
<keyword evidence="1" id="KW-0646">Protease inhibitor</keyword>
<comment type="similarity">
    <text evidence="3">Belongs to the serpin family.</text>
</comment>
<dbReference type="EMBL" id="KK107063">
    <property type="protein sequence ID" value="EZA61168.1"/>
    <property type="molecule type" value="Genomic_DNA"/>
</dbReference>
<sequence length="396" mass="44119">MRPTASQEPDWGSHVNNIIAKGILKFSLDLDRAIYKTSVTSNRDNVVFSPLSVSVALSLVLLGSAGRTFDEVSRVLGLEAGVDISQHSEVVHQMFGLLLSFVNYRVDGSNGPRVNSASGIFVQEGYPIRPEFRAISENAYKSEVMSVDFKRRGIEARDTINNWVKERTMEKITSILNEVPNPLTNVILLSALYFNGEWNQHFLNSQTRKKQFFIEPNDVINVDMMYNGGNFPFYEDKSLKIVALPYKGLEMSMYVLLPSAEGATALKSFRDGLTAEIIENLISNLRNQTCIIGLPRMKLSSTLTLNNALQSLGLHSASLTNPGLFADEVLHKVEMDVTERGTEAAATTGIILDRTGNQKRLVADRPFLFFIRHDPTKLVLFWGTVNAPTPNYAVVR</sequence>
<reference evidence="5 6" key="1">
    <citation type="journal article" date="2014" name="Curr. Biol.">
        <title>The genome of the clonal raider ant Cerapachys biroi.</title>
        <authorList>
            <person name="Oxley P.R."/>
            <person name="Ji L."/>
            <person name="Fetter-Pruneda I."/>
            <person name="McKenzie S.K."/>
            <person name="Li C."/>
            <person name="Hu H."/>
            <person name="Zhang G."/>
            <person name="Kronauer D.J."/>
        </authorList>
    </citation>
    <scope>NUCLEOTIDE SEQUENCE [LARGE SCALE GENOMIC DNA]</scope>
</reference>
<accession>A0A026WZD2</accession>
<dbReference type="GO" id="GO:0045861">
    <property type="term" value="P:negative regulation of proteolysis"/>
    <property type="evidence" value="ECO:0007669"/>
    <property type="project" value="UniProtKB-ARBA"/>
</dbReference>
<dbReference type="Gene3D" id="2.30.39.10">
    <property type="entry name" value="Alpha-1-antitrypsin, domain 1"/>
    <property type="match status" value="1"/>
</dbReference>
<organism evidence="5 6">
    <name type="scientific">Ooceraea biroi</name>
    <name type="common">Clonal raider ant</name>
    <name type="synonym">Cerapachys biroi</name>
    <dbReference type="NCBI Taxonomy" id="2015173"/>
    <lineage>
        <taxon>Eukaryota</taxon>
        <taxon>Metazoa</taxon>
        <taxon>Ecdysozoa</taxon>
        <taxon>Arthropoda</taxon>
        <taxon>Hexapoda</taxon>
        <taxon>Insecta</taxon>
        <taxon>Pterygota</taxon>
        <taxon>Neoptera</taxon>
        <taxon>Endopterygota</taxon>
        <taxon>Hymenoptera</taxon>
        <taxon>Apocrita</taxon>
        <taxon>Aculeata</taxon>
        <taxon>Formicoidea</taxon>
        <taxon>Formicidae</taxon>
        <taxon>Dorylinae</taxon>
        <taxon>Ooceraea</taxon>
    </lineage>
</organism>
<evidence type="ECO:0000313" key="6">
    <source>
        <dbReference type="Proteomes" id="UP000053097"/>
    </source>
</evidence>
<proteinExistence type="inferred from homology"/>
<dbReference type="Gene3D" id="3.30.497.10">
    <property type="entry name" value="Antithrombin, subunit I, domain 2"/>
    <property type="match status" value="1"/>
</dbReference>
<dbReference type="OrthoDB" id="9518664at2759"/>
<feature type="domain" description="Serpin" evidence="4">
    <location>
        <begin position="32"/>
        <end position="388"/>
    </location>
</feature>
<dbReference type="InterPro" id="IPR023796">
    <property type="entry name" value="Serpin_dom"/>
</dbReference>
<dbReference type="InterPro" id="IPR036186">
    <property type="entry name" value="Serpin_sf"/>
</dbReference>
<dbReference type="SMART" id="SM00093">
    <property type="entry name" value="SERPIN"/>
    <property type="match status" value="1"/>
</dbReference>
<gene>
    <name evidence="5" type="ORF">X777_08380</name>
</gene>